<keyword evidence="2" id="KW-1185">Reference proteome</keyword>
<organism evidence="1 2">
    <name type="scientific">Paenibacillus wynnii</name>
    <dbReference type="NCBI Taxonomy" id="268407"/>
    <lineage>
        <taxon>Bacteria</taxon>
        <taxon>Bacillati</taxon>
        <taxon>Bacillota</taxon>
        <taxon>Bacilli</taxon>
        <taxon>Bacillales</taxon>
        <taxon>Paenibacillaceae</taxon>
        <taxon>Paenibacillus</taxon>
    </lineage>
</organism>
<name>A0A098M879_9BACL</name>
<evidence type="ECO:0000313" key="2">
    <source>
        <dbReference type="Proteomes" id="UP000029734"/>
    </source>
</evidence>
<comment type="caution">
    <text evidence="1">The sequence shown here is derived from an EMBL/GenBank/DDBJ whole genome shotgun (WGS) entry which is preliminary data.</text>
</comment>
<dbReference type="eggNOG" id="ENOG5032Y27">
    <property type="taxonomic scope" value="Bacteria"/>
</dbReference>
<accession>A0A098M879</accession>
<reference evidence="1 2" key="1">
    <citation type="submission" date="2014-08" db="EMBL/GenBank/DDBJ databases">
        <authorList>
            <person name="den Bakker H.C."/>
        </authorList>
    </citation>
    <scope>NUCLEOTIDE SEQUENCE [LARGE SCALE GENOMIC DNA]</scope>
    <source>
        <strain evidence="1 2">DSM 18334</strain>
    </source>
</reference>
<reference evidence="1 2" key="2">
    <citation type="submission" date="2014-10" db="EMBL/GenBank/DDBJ databases">
        <title>Comparative genomics of the Paenibacillus odorifer group.</title>
        <authorList>
            <person name="Tsai Y.-C."/>
            <person name="Martin N."/>
            <person name="Korlach J."/>
            <person name="Wiedmann M."/>
        </authorList>
    </citation>
    <scope>NUCLEOTIDE SEQUENCE [LARGE SCALE GENOMIC DNA]</scope>
    <source>
        <strain evidence="1 2">DSM 18334</strain>
    </source>
</reference>
<dbReference type="EMBL" id="JQCR01000003">
    <property type="protein sequence ID" value="KGE18236.1"/>
    <property type="molecule type" value="Genomic_DNA"/>
</dbReference>
<evidence type="ECO:0000313" key="1">
    <source>
        <dbReference type="EMBL" id="KGE18236.1"/>
    </source>
</evidence>
<protein>
    <submittedName>
        <fullName evidence="1">Uncharacterized protein</fullName>
    </submittedName>
</protein>
<dbReference type="AlphaFoldDB" id="A0A098M879"/>
<proteinExistence type="predicted"/>
<dbReference type="STRING" id="268407.PWYN_27290"/>
<gene>
    <name evidence="1" type="ORF">PWYN_27290</name>
</gene>
<sequence length="167" mass="18151">MGEGKSMNRSVKVIILLLVLFCLGGCDSGTQGVIFENEDRLKESGDSYSFSNKVGEITSEQGQVEFSGFSGVYTALYLNSTSDTTTQIMISGKIRRGDFKLIQITADHQLITLWEGEGNKDMSITVPAGEGSIKWVGRNAAGHITMKLVPQVGLEAQPHGDLFDEEE</sequence>
<dbReference type="Proteomes" id="UP000029734">
    <property type="component" value="Unassembled WGS sequence"/>
</dbReference>